<sequence length="77" mass="9073">MPVMTLRAPQYPAKMTGKEREALLEFLLIDEPELTFTPRRNPDPRLLRLVDFLARQAARECYAEEVKMPRRRGKRTS</sequence>
<accession>A0A7W6RTK9</accession>
<protein>
    <submittedName>
        <fullName evidence="1">Uncharacterized protein</fullName>
    </submittedName>
</protein>
<reference evidence="1 2" key="1">
    <citation type="submission" date="2020-08" db="EMBL/GenBank/DDBJ databases">
        <title>Genomic Encyclopedia of Type Strains, Phase IV (KMG-V): Genome sequencing to study the core and pangenomes of soil and plant-associated prokaryotes.</title>
        <authorList>
            <person name="Whitman W."/>
        </authorList>
    </citation>
    <scope>NUCLEOTIDE SEQUENCE [LARGE SCALE GENOMIC DNA]</scope>
    <source>
        <strain evidence="1 2">SEMIA 402</strain>
    </source>
</reference>
<name>A0A7W6RTK9_9HYPH</name>
<dbReference type="EMBL" id="JACIGM010000018">
    <property type="protein sequence ID" value="MBB4278412.1"/>
    <property type="molecule type" value="Genomic_DNA"/>
</dbReference>
<dbReference type="Proteomes" id="UP000533641">
    <property type="component" value="Unassembled WGS sequence"/>
</dbReference>
<evidence type="ECO:0000313" key="1">
    <source>
        <dbReference type="EMBL" id="MBB4278412.1"/>
    </source>
</evidence>
<gene>
    <name evidence="1" type="ORF">GGE12_006223</name>
</gene>
<evidence type="ECO:0000313" key="2">
    <source>
        <dbReference type="Proteomes" id="UP000533641"/>
    </source>
</evidence>
<dbReference type="AlphaFoldDB" id="A0A7W6RTK9"/>
<proteinExistence type="predicted"/>
<dbReference type="RefSeq" id="WP_246778735.1">
    <property type="nucleotide sequence ID" value="NZ_JACIGM010000018.1"/>
</dbReference>
<comment type="caution">
    <text evidence="1">The sequence shown here is derived from an EMBL/GenBank/DDBJ whole genome shotgun (WGS) entry which is preliminary data.</text>
</comment>
<organism evidence="1 2">
    <name type="scientific">Rhizobium mongolense</name>
    <dbReference type="NCBI Taxonomy" id="57676"/>
    <lineage>
        <taxon>Bacteria</taxon>
        <taxon>Pseudomonadati</taxon>
        <taxon>Pseudomonadota</taxon>
        <taxon>Alphaproteobacteria</taxon>
        <taxon>Hyphomicrobiales</taxon>
        <taxon>Rhizobiaceae</taxon>
        <taxon>Rhizobium/Agrobacterium group</taxon>
        <taxon>Rhizobium</taxon>
    </lineage>
</organism>